<accession>A0ABW3UUW6</accession>
<dbReference type="NCBIfam" id="NF008425">
    <property type="entry name" value="PRK11259.1"/>
    <property type="match status" value="1"/>
</dbReference>
<dbReference type="InterPro" id="IPR036188">
    <property type="entry name" value="FAD/NAD-bd_sf"/>
</dbReference>
<dbReference type="InterPro" id="IPR045170">
    <property type="entry name" value="MTOX"/>
</dbReference>
<dbReference type="PANTHER" id="PTHR10961:SF7">
    <property type="entry name" value="FAD DEPENDENT OXIDOREDUCTASE DOMAIN-CONTAINING PROTEIN"/>
    <property type="match status" value="1"/>
</dbReference>
<gene>
    <name evidence="6" type="primary">solA</name>
    <name evidence="6" type="ORF">ACFQ4B_26570</name>
</gene>
<sequence length="377" mass="41499">MSTSYDVIVVGAGSMGMSAGYYLARQGVKTLLLDAFDPPHTSGSHHGETRLMRHAYAGNPTYTAMALRSDELWSELESVTGHTLLVRSGVLNLGSAEASGLKSKWERTKEHGLSVDYLTAEEIRFRWKGIRLPDSYIGLYERQAGFLLSEACVGAFRKQAAAHGAVILPHSPVVRIEAAPSHVAVHTPTAKFTAERIIVSLGAWFGFLDGFSQLPIRPVRKAVGWFEADETLFDHAEFPGFTFGWEGRGYYGFPGLKGSGVKIGRHDAGQPWQPGKAFEPFGTYPEDEQDLRQALEQFMPRASGRLLRGAVCKYEMTPDEDFIIDTYPEHDRIWLAGGFSGHGFKFSSVVGEILSDLIVKGSTSQDISPFSLSRFTL</sequence>
<feature type="domain" description="FAD dependent oxidoreductase" evidence="5">
    <location>
        <begin position="6"/>
        <end position="357"/>
    </location>
</feature>
<comment type="cofactor">
    <cofactor evidence="1">
        <name>FAD</name>
        <dbReference type="ChEBI" id="CHEBI:57692"/>
    </cofactor>
</comment>
<dbReference type="InterPro" id="IPR006076">
    <property type="entry name" value="FAD-dep_OxRdtase"/>
</dbReference>
<reference evidence="7" key="1">
    <citation type="journal article" date="2019" name="Int. J. Syst. Evol. Microbiol.">
        <title>The Global Catalogue of Microorganisms (GCM) 10K type strain sequencing project: providing services to taxonomists for standard genome sequencing and annotation.</title>
        <authorList>
            <consortium name="The Broad Institute Genomics Platform"/>
            <consortium name="The Broad Institute Genome Sequencing Center for Infectious Disease"/>
            <person name="Wu L."/>
            <person name="Ma J."/>
        </authorList>
    </citation>
    <scope>NUCLEOTIDE SEQUENCE [LARGE SCALE GENOMIC DNA]</scope>
    <source>
        <strain evidence="7">CCUG 53270</strain>
    </source>
</reference>
<evidence type="ECO:0000256" key="3">
    <source>
        <dbReference type="ARBA" id="ARBA00022827"/>
    </source>
</evidence>
<dbReference type="SUPFAM" id="SSF54373">
    <property type="entry name" value="FAD-linked reductases, C-terminal domain"/>
    <property type="match status" value="1"/>
</dbReference>
<evidence type="ECO:0000313" key="7">
    <source>
        <dbReference type="Proteomes" id="UP001597180"/>
    </source>
</evidence>
<dbReference type="RefSeq" id="WP_345587986.1">
    <property type="nucleotide sequence ID" value="NZ_BAABJG010000014.1"/>
</dbReference>
<evidence type="ECO:0000256" key="4">
    <source>
        <dbReference type="ARBA" id="ARBA00023002"/>
    </source>
</evidence>
<comment type="caution">
    <text evidence="6">The sequence shown here is derived from an EMBL/GenBank/DDBJ whole genome shotgun (WGS) entry which is preliminary data.</text>
</comment>
<dbReference type="Gene3D" id="3.30.9.10">
    <property type="entry name" value="D-Amino Acid Oxidase, subunit A, domain 2"/>
    <property type="match status" value="1"/>
</dbReference>
<proteinExistence type="predicted"/>
<keyword evidence="4 6" id="KW-0560">Oxidoreductase</keyword>
<dbReference type="EMBL" id="JBHTLU010000036">
    <property type="protein sequence ID" value="MFD1223691.1"/>
    <property type="molecule type" value="Genomic_DNA"/>
</dbReference>
<dbReference type="PANTHER" id="PTHR10961">
    <property type="entry name" value="PEROXISOMAL SARCOSINE OXIDASE"/>
    <property type="match status" value="1"/>
</dbReference>
<protein>
    <submittedName>
        <fullName evidence="6">N-methyl-L-tryptophan oxidase</fullName>
        <ecNumber evidence="6">1.5.3.2</ecNumber>
    </submittedName>
</protein>
<keyword evidence="3" id="KW-0274">FAD</keyword>
<dbReference type="Proteomes" id="UP001597180">
    <property type="component" value="Unassembled WGS sequence"/>
</dbReference>
<evidence type="ECO:0000256" key="2">
    <source>
        <dbReference type="ARBA" id="ARBA00022630"/>
    </source>
</evidence>
<evidence type="ECO:0000256" key="1">
    <source>
        <dbReference type="ARBA" id="ARBA00001974"/>
    </source>
</evidence>
<evidence type="ECO:0000313" key="6">
    <source>
        <dbReference type="EMBL" id="MFD1223691.1"/>
    </source>
</evidence>
<dbReference type="Pfam" id="PF01266">
    <property type="entry name" value="DAO"/>
    <property type="match status" value="1"/>
</dbReference>
<organism evidence="6 7">
    <name type="scientific">Paenibacillus vulneris</name>
    <dbReference type="NCBI Taxonomy" id="1133364"/>
    <lineage>
        <taxon>Bacteria</taxon>
        <taxon>Bacillati</taxon>
        <taxon>Bacillota</taxon>
        <taxon>Bacilli</taxon>
        <taxon>Bacillales</taxon>
        <taxon>Paenibacillaceae</taxon>
        <taxon>Paenibacillus</taxon>
    </lineage>
</organism>
<dbReference type="EC" id="1.5.3.2" evidence="6"/>
<dbReference type="GO" id="GO:0050131">
    <property type="term" value="F:N-methyl-L-amino-acid oxidase activity"/>
    <property type="evidence" value="ECO:0007669"/>
    <property type="project" value="UniProtKB-EC"/>
</dbReference>
<keyword evidence="7" id="KW-1185">Reference proteome</keyword>
<dbReference type="SUPFAM" id="SSF51905">
    <property type="entry name" value="FAD/NAD(P)-binding domain"/>
    <property type="match status" value="1"/>
</dbReference>
<dbReference type="Gene3D" id="3.50.50.60">
    <property type="entry name" value="FAD/NAD(P)-binding domain"/>
    <property type="match status" value="1"/>
</dbReference>
<keyword evidence="2" id="KW-0285">Flavoprotein</keyword>
<evidence type="ECO:0000259" key="5">
    <source>
        <dbReference type="Pfam" id="PF01266"/>
    </source>
</evidence>
<name>A0ABW3UUW6_9BACL</name>